<dbReference type="EMBL" id="VRYY01000045">
    <property type="protein sequence ID" value="MBG3875871.1"/>
    <property type="molecule type" value="Genomic_DNA"/>
</dbReference>
<dbReference type="Proteomes" id="UP001194469">
    <property type="component" value="Unassembled WGS sequence"/>
</dbReference>
<keyword evidence="2" id="KW-1133">Transmembrane helix</keyword>
<feature type="region of interest" description="Disordered" evidence="1">
    <location>
        <begin position="73"/>
        <end position="93"/>
    </location>
</feature>
<feature type="compositionally biased region" description="Low complexity" evidence="1">
    <location>
        <begin position="80"/>
        <end position="93"/>
    </location>
</feature>
<accession>A0ABS0J0E6</accession>
<evidence type="ECO:0000313" key="4">
    <source>
        <dbReference type="Proteomes" id="UP001194469"/>
    </source>
</evidence>
<comment type="caution">
    <text evidence="3">The sequence shown here is derived from an EMBL/GenBank/DDBJ whole genome shotgun (WGS) entry which is preliminary data.</text>
</comment>
<organism evidence="3 4">
    <name type="scientific">Nitratidesulfovibrio oxamicus</name>
    <dbReference type="NCBI Taxonomy" id="32016"/>
    <lineage>
        <taxon>Bacteria</taxon>
        <taxon>Pseudomonadati</taxon>
        <taxon>Thermodesulfobacteriota</taxon>
        <taxon>Desulfovibrionia</taxon>
        <taxon>Desulfovibrionales</taxon>
        <taxon>Desulfovibrionaceae</taxon>
        <taxon>Nitratidesulfovibrio</taxon>
    </lineage>
</organism>
<evidence type="ECO:0008006" key="5">
    <source>
        <dbReference type="Google" id="ProtNLM"/>
    </source>
</evidence>
<name>A0ABS0J0E6_9BACT</name>
<reference evidence="3 4" key="1">
    <citation type="submission" date="2019-08" db="EMBL/GenBank/DDBJ databases">
        <authorList>
            <person name="Luo N."/>
        </authorList>
    </citation>
    <scope>NUCLEOTIDE SEQUENCE [LARGE SCALE GENOMIC DNA]</scope>
    <source>
        <strain evidence="3 4">NCIMB 9442</strain>
    </source>
</reference>
<evidence type="ECO:0000256" key="2">
    <source>
        <dbReference type="SAM" id="Phobius"/>
    </source>
</evidence>
<keyword evidence="2" id="KW-0472">Membrane</keyword>
<feature type="transmembrane region" description="Helical" evidence="2">
    <location>
        <begin position="7"/>
        <end position="26"/>
    </location>
</feature>
<keyword evidence="2" id="KW-0812">Transmembrane</keyword>
<protein>
    <recommendedName>
        <fullName evidence="5">YtxH domain-containing protein</fullName>
    </recommendedName>
</protein>
<keyword evidence="4" id="KW-1185">Reference proteome</keyword>
<dbReference type="RefSeq" id="WP_167125220.1">
    <property type="nucleotide sequence ID" value="NZ_VRYY01000045.1"/>
</dbReference>
<evidence type="ECO:0000256" key="1">
    <source>
        <dbReference type="SAM" id="MobiDB-lite"/>
    </source>
</evidence>
<evidence type="ECO:0000313" key="3">
    <source>
        <dbReference type="EMBL" id="MBG3875871.1"/>
    </source>
</evidence>
<sequence length="93" mass="9921">MNESYKYGLYFVGGVALGALGAVMLGRGKFDIRPAMADLLSHGFDLKDKASAYAETVREHMEDIVAEAEHVHKQRKDAAEAAAPEAAAEAAKA</sequence>
<gene>
    <name evidence="3" type="ORF">FVW20_02225</name>
</gene>
<proteinExistence type="predicted"/>